<feature type="compositionally biased region" description="Polar residues" evidence="1">
    <location>
        <begin position="138"/>
        <end position="151"/>
    </location>
</feature>
<dbReference type="InterPro" id="IPR008024">
    <property type="entry name" value="YiaAB"/>
</dbReference>
<dbReference type="PANTHER" id="PTHR37290:SF1">
    <property type="entry name" value="INNER MEMBRANE PROTEIN YIAA"/>
    <property type="match status" value="1"/>
</dbReference>
<feature type="transmembrane region" description="Helical" evidence="2">
    <location>
        <begin position="110"/>
        <end position="129"/>
    </location>
</feature>
<accession>A0ABV7K056</accession>
<name>A0ABV7K056_9ALTE</name>
<gene>
    <name evidence="4" type="primary">yiaA</name>
    <name evidence="4" type="ORF">ACFOEW_17925</name>
</gene>
<organism evidence="4 5">
    <name type="scientific">Alteromonas oceani</name>
    <dbReference type="NCBI Taxonomy" id="2071609"/>
    <lineage>
        <taxon>Bacteria</taxon>
        <taxon>Pseudomonadati</taxon>
        <taxon>Pseudomonadota</taxon>
        <taxon>Gammaproteobacteria</taxon>
        <taxon>Alteromonadales</taxon>
        <taxon>Alteromonadaceae</taxon>
        <taxon>Alteromonas/Salinimonas group</taxon>
        <taxon>Alteromonas</taxon>
    </lineage>
</organism>
<feature type="transmembrane region" description="Helical" evidence="2">
    <location>
        <begin position="18"/>
        <end position="40"/>
    </location>
</feature>
<keyword evidence="2" id="KW-0812">Transmembrane</keyword>
<feature type="transmembrane region" description="Helical" evidence="2">
    <location>
        <begin position="78"/>
        <end position="98"/>
    </location>
</feature>
<evidence type="ECO:0000256" key="1">
    <source>
        <dbReference type="SAM" id="MobiDB-lite"/>
    </source>
</evidence>
<feature type="region of interest" description="Disordered" evidence="1">
    <location>
        <begin position="136"/>
        <end position="157"/>
    </location>
</feature>
<protein>
    <submittedName>
        <fullName evidence="4">Inner membrane protein YiaA</fullName>
    </submittedName>
</protein>
<dbReference type="Proteomes" id="UP001595477">
    <property type="component" value="Unassembled WGS sequence"/>
</dbReference>
<dbReference type="EMBL" id="JBHRSX010000097">
    <property type="protein sequence ID" value="MFC3203688.1"/>
    <property type="molecule type" value="Genomic_DNA"/>
</dbReference>
<evidence type="ECO:0000313" key="4">
    <source>
        <dbReference type="EMBL" id="MFC3203688.1"/>
    </source>
</evidence>
<comment type="caution">
    <text evidence="4">The sequence shown here is derived from an EMBL/GenBank/DDBJ whole genome shotgun (WGS) entry which is preliminary data.</text>
</comment>
<keyword evidence="5" id="KW-1185">Reference proteome</keyword>
<evidence type="ECO:0000256" key="2">
    <source>
        <dbReference type="SAM" id="Phobius"/>
    </source>
</evidence>
<feature type="transmembrane region" description="Helical" evidence="2">
    <location>
        <begin position="46"/>
        <end position="66"/>
    </location>
</feature>
<dbReference type="NCBIfam" id="NF008482">
    <property type="entry name" value="PRK11383.1"/>
    <property type="match status" value="1"/>
</dbReference>
<dbReference type="InterPro" id="IPR038972">
    <property type="entry name" value="YiaA-like"/>
</dbReference>
<feature type="domain" description="YiaAB two helix" evidence="3">
    <location>
        <begin position="79"/>
        <end position="131"/>
    </location>
</feature>
<feature type="domain" description="YiaAB two helix" evidence="3">
    <location>
        <begin position="16"/>
        <end position="68"/>
    </location>
</feature>
<proteinExistence type="predicted"/>
<dbReference type="PANTHER" id="PTHR37290">
    <property type="entry name" value="INNER MEMBRANE PROTEIN YIAA-RELATED"/>
    <property type="match status" value="1"/>
</dbReference>
<reference evidence="5" key="1">
    <citation type="journal article" date="2019" name="Int. J. Syst. Evol. Microbiol.">
        <title>The Global Catalogue of Microorganisms (GCM) 10K type strain sequencing project: providing services to taxonomists for standard genome sequencing and annotation.</title>
        <authorList>
            <consortium name="The Broad Institute Genomics Platform"/>
            <consortium name="The Broad Institute Genome Sequencing Center for Infectious Disease"/>
            <person name="Wu L."/>
            <person name="Ma J."/>
        </authorList>
    </citation>
    <scope>NUCLEOTIDE SEQUENCE [LARGE SCALE GENOMIC DNA]</scope>
    <source>
        <strain evidence="5">KCTC 52449</strain>
    </source>
</reference>
<sequence>MEYSAQTMTNTPTKAFRIAAVAALIIGVASYLIGLFNAYMQLNEKGYYLTVMLLGLFAVVSLQKTIRDKMAGIEVTRAYFIACGVATVAAIALLIVGLYNAQLALSEKGFFGMAFVLSMFAAITVQKNVRDCAEAKSETATNQSTTRQATTFVPDAE</sequence>
<evidence type="ECO:0000313" key="5">
    <source>
        <dbReference type="Proteomes" id="UP001595477"/>
    </source>
</evidence>
<keyword evidence="2" id="KW-0472">Membrane</keyword>
<dbReference type="RefSeq" id="WP_123323587.1">
    <property type="nucleotide sequence ID" value="NZ_JBHRSX010000097.1"/>
</dbReference>
<keyword evidence="2" id="KW-1133">Transmembrane helix</keyword>
<evidence type="ECO:0000259" key="3">
    <source>
        <dbReference type="Pfam" id="PF05360"/>
    </source>
</evidence>
<dbReference type="Pfam" id="PF05360">
    <property type="entry name" value="YiaAB"/>
    <property type="match status" value="2"/>
</dbReference>